<dbReference type="InterPro" id="IPR009009">
    <property type="entry name" value="RlpA-like_DPBB"/>
</dbReference>
<evidence type="ECO:0000313" key="4">
    <source>
        <dbReference type="Proteomes" id="UP001062223"/>
    </source>
</evidence>
<dbReference type="InterPro" id="IPR051477">
    <property type="entry name" value="Expansin_CellWall"/>
</dbReference>
<dbReference type="SUPFAM" id="SSF49590">
    <property type="entry name" value="PHL pollen allergen"/>
    <property type="match status" value="1"/>
</dbReference>
<organism evidence="3 4">
    <name type="scientific">Curtobacterium poinsettiae</name>
    <dbReference type="NCBI Taxonomy" id="159612"/>
    <lineage>
        <taxon>Bacteria</taxon>
        <taxon>Bacillati</taxon>
        <taxon>Actinomycetota</taxon>
        <taxon>Actinomycetes</taxon>
        <taxon>Micrococcales</taxon>
        <taxon>Microbacteriaceae</taxon>
        <taxon>Curtobacterium</taxon>
    </lineage>
</organism>
<dbReference type="Gene3D" id="2.60.40.760">
    <property type="entry name" value="Expansin, cellulose-binding-like domain"/>
    <property type="match status" value="1"/>
</dbReference>
<dbReference type="InterPro" id="IPR049818">
    <property type="entry name" value="Expansin_EXLX1-like"/>
</dbReference>
<dbReference type="RefSeq" id="WP_214585369.1">
    <property type="nucleotide sequence ID" value="NZ_CP104936.1"/>
</dbReference>
<dbReference type="NCBIfam" id="NF041144">
    <property type="entry name" value="expansin_EXLX1"/>
    <property type="match status" value="1"/>
</dbReference>
<keyword evidence="1" id="KW-0732">Signal</keyword>
<dbReference type="CDD" id="cd22272">
    <property type="entry name" value="DPBB_EXLX1-like"/>
    <property type="match status" value="1"/>
</dbReference>
<protein>
    <submittedName>
        <fullName evidence="3">Expansin EXLX1 family cellulose-binding protein</fullName>
    </submittedName>
</protein>
<dbReference type="InterPro" id="IPR036749">
    <property type="entry name" value="Expansin_CBD_sf"/>
</dbReference>
<proteinExistence type="predicted"/>
<name>A0A9Q9T591_9MICO</name>
<reference evidence="3" key="1">
    <citation type="submission" date="2022-09" db="EMBL/GenBank/DDBJ databases">
        <title>Taxonomy of Curtobacterium flaccumfaciens.</title>
        <authorList>
            <person name="Osdaghi E."/>
            <person name="Taghavi S.M."/>
            <person name="Hamidizade M."/>
            <person name="Abachi H."/>
            <person name="Fazliarab A."/>
            <person name="Baeyen S."/>
            <person name="Portier P."/>
            <person name="Van Vaerenbergh J."/>
            <person name="Jacques M.-A."/>
        </authorList>
    </citation>
    <scope>NUCLEOTIDE SEQUENCE</scope>
    <source>
        <strain evidence="3">AGQB46</strain>
        <plasmid evidence="3">unnamed</plasmid>
    </source>
</reference>
<evidence type="ECO:0000313" key="3">
    <source>
        <dbReference type="EMBL" id="UYC82762.1"/>
    </source>
</evidence>
<accession>A0A9Q9T591</accession>
<dbReference type="Pfam" id="PF03330">
    <property type="entry name" value="DPBB_1"/>
    <property type="match status" value="1"/>
</dbReference>
<evidence type="ECO:0000256" key="1">
    <source>
        <dbReference type="ARBA" id="ARBA00022729"/>
    </source>
</evidence>
<dbReference type="EMBL" id="CP106880">
    <property type="protein sequence ID" value="UYC82762.1"/>
    <property type="molecule type" value="Genomic_DNA"/>
</dbReference>
<dbReference type="SUPFAM" id="SSF50685">
    <property type="entry name" value="Barwin-like endoglucanases"/>
    <property type="match status" value="1"/>
</dbReference>
<evidence type="ECO:0000259" key="2">
    <source>
        <dbReference type="Pfam" id="PF03330"/>
    </source>
</evidence>
<sequence>MDAAALEELQMNRAKCGVSTTICALLVATAVLDVMSVPTRTPVLTPTPAAEVANASSKYATHYDFGPGGGGTNGNCSFPEIPKGELYVAVGPDKYRHGAGCGTYLEVTGPKGKVAVVVMDQCHECEPGHLDLSDTAFRKIGNYNDGKIPVKFKAIKNPTVPPIALRFKEGSSASWLALQIINNGNVLRGVAISRKDRMQWLRRTEYGYWLAPRATGRGPYSITIRDVLGHQATIRNVPLKPGELQDTKTRLYR</sequence>
<geneLocation type="plasmid" evidence="3 4">
    <name>unnamed</name>
</geneLocation>
<dbReference type="Gene3D" id="2.40.40.10">
    <property type="entry name" value="RlpA-like domain"/>
    <property type="match status" value="1"/>
</dbReference>
<dbReference type="PANTHER" id="PTHR31836:SF21">
    <property type="entry name" value="EXPANSIN-LIKE PROTEIN 7"/>
    <property type="match status" value="1"/>
</dbReference>
<dbReference type="GeneID" id="99625342"/>
<dbReference type="Proteomes" id="UP001062223">
    <property type="component" value="Plasmid unnamed"/>
</dbReference>
<gene>
    <name evidence="3" type="ORF">OE229_17665</name>
</gene>
<keyword evidence="3" id="KW-0614">Plasmid</keyword>
<feature type="domain" description="RlpA-like protein double-psi beta-barrel" evidence="2">
    <location>
        <begin position="101"/>
        <end position="152"/>
    </location>
</feature>
<dbReference type="InterPro" id="IPR036908">
    <property type="entry name" value="RlpA-like_sf"/>
</dbReference>
<dbReference type="PANTHER" id="PTHR31836">
    <property type="match status" value="1"/>
</dbReference>
<dbReference type="KEGG" id="cpoi:OE229_17665"/>
<dbReference type="AlphaFoldDB" id="A0A9Q9T591"/>